<dbReference type="Gene3D" id="3.40.50.1820">
    <property type="entry name" value="alpha/beta hydrolase"/>
    <property type="match status" value="1"/>
</dbReference>
<dbReference type="PANTHER" id="PTHR48081:SF25">
    <property type="entry name" value="PUTATIVE (AFU_ORTHOLOGUE AFUA_3G11560)-RELATED"/>
    <property type="match status" value="1"/>
</dbReference>
<dbReference type="GO" id="GO:0016787">
    <property type="term" value="F:hydrolase activity"/>
    <property type="evidence" value="ECO:0007669"/>
    <property type="project" value="UniProtKB-KW"/>
</dbReference>
<proteinExistence type="inferred from homology"/>
<evidence type="ECO:0000256" key="2">
    <source>
        <dbReference type="ARBA" id="ARBA00022801"/>
    </source>
</evidence>
<dbReference type="PANTHER" id="PTHR48081">
    <property type="entry name" value="AB HYDROLASE SUPERFAMILY PROTEIN C4A8.06C"/>
    <property type="match status" value="1"/>
</dbReference>
<name>A0A173G935_9HYPO</name>
<comment type="similarity">
    <text evidence="1">Belongs to the 'GDXG' lipolytic enzyme family.</text>
</comment>
<reference evidence="5" key="1">
    <citation type="journal article" date="2016" name="BMC Genomics">
        <title>Genome sequence and comparative analysis of clavicipitaceous insect-pathogenic fungus Aschersonia badia with Metarhizium spp.</title>
        <authorList>
            <person name="Agrawal Y."/>
            <person name="Narwani T."/>
            <person name="Subramanian S."/>
        </authorList>
    </citation>
    <scope>NUCLEOTIDE SEQUENCE</scope>
    <source>
        <strain evidence="5">MTCC 10142</strain>
    </source>
</reference>
<dbReference type="InterPro" id="IPR013094">
    <property type="entry name" value="AB_hydrolase_3"/>
</dbReference>
<protein>
    <recommendedName>
        <fullName evidence="4">Alpha/beta hydrolase fold-3 domain-containing protein</fullName>
    </recommendedName>
</protein>
<dbReference type="InterPro" id="IPR033140">
    <property type="entry name" value="Lipase_GDXG_put_SER_AS"/>
</dbReference>
<keyword evidence="2" id="KW-0378">Hydrolase</keyword>
<dbReference type="AlphaFoldDB" id="A0A173G935"/>
<sequence length="502" mass="55580">MADTAPFSSQLGDQTPQQSRPSTLRLVKLGLSYVPLITRVSFSHTFNFAQTSQYNDLRSALIVAALRAYLTPPGHGRRVDLSRVQKRTIPKLPVKGRMWISQYTCPVPPESAASIRTAVGRAIESLRNTDLPVPVVIVPDVVPVSGEWTGYRAGAKAGEPQPNMSARDKYAEMMKEVKSPTTILYFHGGGHAFMDPSTHRSTVKKLAKITGGRALSVRYRLAPQNPFPASLVDCLVAYLALLYPPPGSYHEPVSREHIVIAGDSAGGNLTMGLIQMIVDLNRMGQRIEWHGQAREVPVPAAAACNSAWLDVTHSSGPYYGKIPHVFDYLNDPGDMGRHGQKPCAIWPASPPRKYVYAADDMTAHPYVTSLMRRDWTGFPPVYLCAGWERLAYEAKFLAQKLKQDGVTVVFEEYEAMPHCFALFLTQLGEARRCMDNWAGFIGRAARDPASLRLRSTIIHAKTLEETPCDFSDLCDVSAEVVRRRVVDTIAKTKAWTPFEAKL</sequence>
<dbReference type="EMBL" id="KU202458">
    <property type="protein sequence ID" value="ANH22695.1"/>
    <property type="molecule type" value="Genomic_DNA"/>
</dbReference>
<dbReference type="InterPro" id="IPR050300">
    <property type="entry name" value="GDXG_lipolytic_enzyme"/>
</dbReference>
<dbReference type="Pfam" id="PF07859">
    <property type="entry name" value="Abhydrolase_3"/>
    <property type="match status" value="1"/>
</dbReference>
<evidence type="ECO:0000256" key="3">
    <source>
        <dbReference type="PROSITE-ProRule" id="PRU10038"/>
    </source>
</evidence>
<feature type="non-terminal residue" evidence="5">
    <location>
        <position position="502"/>
    </location>
</feature>
<organism evidence="5">
    <name type="scientific">Hypocrella siamensis</name>
    <dbReference type="NCBI Taxonomy" id="696354"/>
    <lineage>
        <taxon>Eukaryota</taxon>
        <taxon>Fungi</taxon>
        <taxon>Dikarya</taxon>
        <taxon>Ascomycota</taxon>
        <taxon>Pezizomycotina</taxon>
        <taxon>Sordariomycetes</taxon>
        <taxon>Hypocreomycetidae</taxon>
        <taxon>Hypocreales</taxon>
        <taxon>Clavicipitaceae</taxon>
        <taxon>Hypocrella</taxon>
    </lineage>
</organism>
<dbReference type="PROSITE" id="PS01174">
    <property type="entry name" value="LIPASE_GDXG_SER"/>
    <property type="match status" value="1"/>
</dbReference>
<evidence type="ECO:0000259" key="4">
    <source>
        <dbReference type="Pfam" id="PF07859"/>
    </source>
</evidence>
<evidence type="ECO:0000313" key="5">
    <source>
        <dbReference type="EMBL" id="ANH22695.1"/>
    </source>
</evidence>
<feature type="domain" description="Alpha/beta hydrolase fold-3" evidence="4">
    <location>
        <begin position="183"/>
        <end position="421"/>
    </location>
</feature>
<feature type="active site" evidence="3">
    <location>
        <position position="264"/>
    </location>
</feature>
<accession>A0A173G935</accession>
<dbReference type="InterPro" id="IPR029058">
    <property type="entry name" value="AB_hydrolase_fold"/>
</dbReference>
<evidence type="ECO:0000256" key="1">
    <source>
        <dbReference type="ARBA" id="ARBA00010515"/>
    </source>
</evidence>
<dbReference type="SUPFAM" id="SSF53474">
    <property type="entry name" value="alpha/beta-Hydrolases"/>
    <property type="match status" value="1"/>
</dbReference>